<proteinExistence type="predicted"/>
<dbReference type="Proteomes" id="UP000600026">
    <property type="component" value="Unassembled WGS sequence"/>
</dbReference>
<reference evidence="2" key="1">
    <citation type="submission" date="2020-09" db="EMBL/GenBank/DDBJ databases">
        <title>Whole genome shotgun sequence of Streptomyces xanthophaeus NBRC 12829.</title>
        <authorList>
            <person name="Komaki H."/>
            <person name="Tamura T."/>
        </authorList>
    </citation>
    <scope>NUCLEOTIDE SEQUENCE</scope>
    <source>
        <strain evidence="2">NBRC 12829</strain>
    </source>
</reference>
<dbReference type="EMBL" id="BNEE01000006">
    <property type="protein sequence ID" value="GHI85022.1"/>
    <property type="molecule type" value="Genomic_DNA"/>
</dbReference>
<gene>
    <name evidence="2" type="ORF">Sxan_23860</name>
</gene>
<name>A0A919LES7_9ACTN</name>
<organism evidence="2 3">
    <name type="scientific">Streptomyces xanthophaeus</name>
    <dbReference type="NCBI Taxonomy" id="67385"/>
    <lineage>
        <taxon>Bacteria</taxon>
        <taxon>Bacillati</taxon>
        <taxon>Actinomycetota</taxon>
        <taxon>Actinomycetes</taxon>
        <taxon>Kitasatosporales</taxon>
        <taxon>Streptomycetaceae</taxon>
        <taxon>Streptomyces</taxon>
    </lineage>
</organism>
<feature type="region of interest" description="Disordered" evidence="1">
    <location>
        <begin position="139"/>
        <end position="159"/>
    </location>
</feature>
<feature type="compositionally biased region" description="Basic and acidic residues" evidence="1">
    <location>
        <begin position="78"/>
        <end position="97"/>
    </location>
</feature>
<feature type="region of interest" description="Disordered" evidence="1">
    <location>
        <begin position="67"/>
        <end position="125"/>
    </location>
</feature>
<keyword evidence="3" id="KW-1185">Reference proteome</keyword>
<evidence type="ECO:0000313" key="2">
    <source>
        <dbReference type="EMBL" id="GHI85022.1"/>
    </source>
</evidence>
<evidence type="ECO:0000313" key="3">
    <source>
        <dbReference type="Proteomes" id="UP000600026"/>
    </source>
</evidence>
<comment type="caution">
    <text evidence="2">The sequence shown here is derived from an EMBL/GenBank/DDBJ whole genome shotgun (WGS) entry which is preliminary data.</text>
</comment>
<accession>A0A919LES7</accession>
<protein>
    <submittedName>
        <fullName evidence="2">Uncharacterized protein</fullName>
    </submittedName>
</protein>
<dbReference type="AlphaFoldDB" id="A0A919LES7"/>
<sequence>MRTGSDSEKVGADMAWYFARPELQYASMEDLRRGVPTEESKAALKALADLRDDYRSACLSAFLACEDPQTRQDLSNDPARRRLGPGEDRGSSLEEWIRTGLHRQRAVRAEGEHGAARAPRRRPDRPAVLEVAAALWFEGHDLAPDDGEEPNRRRWAASR</sequence>
<evidence type="ECO:0000256" key="1">
    <source>
        <dbReference type="SAM" id="MobiDB-lite"/>
    </source>
</evidence>